<evidence type="ECO:0000256" key="3">
    <source>
        <dbReference type="SAM" id="SignalP"/>
    </source>
</evidence>
<gene>
    <name evidence="6" type="ORF">GCM10009430_31790</name>
</gene>
<feature type="region of interest" description="Disordered" evidence="2">
    <location>
        <begin position="420"/>
        <end position="449"/>
    </location>
</feature>
<organism evidence="6 7">
    <name type="scientific">Aquimarina litoralis</name>
    <dbReference type="NCBI Taxonomy" id="584605"/>
    <lineage>
        <taxon>Bacteria</taxon>
        <taxon>Pseudomonadati</taxon>
        <taxon>Bacteroidota</taxon>
        <taxon>Flavobacteriia</taxon>
        <taxon>Flavobacteriales</taxon>
        <taxon>Flavobacteriaceae</taxon>
        <taxon>Aquimarina</taxon>
    </lineage>
</organism>
<dbReference type="InterPro" id="IPR050570">
    <property type="entry name" value="Cell_wall_metabolism_enzyme"/>
</dbReference>
<keyword evidence="7" id="KW-1185">Reference proteome</keyword>
<proteinExistence type="predicted"/>
<feature type="chain" id="PRO_5047397463" description="Por secretion system C-terminal sorting domain-containing protein" evidence="3">
    <location>
        <begin position="22"/>
        <end position="806"/>
    </location>
</feature>
<dbReference type="Gene3D" id="2.70.70.10">
    <property type="entry name" value="Glucose Permease (Domain IIA)"/>
    <property type="match status" value="1"/>
</dbReference>
<sequence length="806" mass="90096">MKNTTLKTFLVLLWLISLSHAQELILKQDNQIYSKKQNEKISALRLSNNQLFPTAQIDHIIYRHHAINSKFQITPDYDFFQGLQSPFNPNLWIYMEREQIGGAFRLHKVNLKTNIQTTLLSKVNKNRQEKAFKPIAWTNDPNKIFVEAMYLDAAEEHEGIFIYDIATKELQKVNIPFAYTRTPLLAPNRNTFIFSGSTTSSKPDYLHGVSDIVYEYNIQTKKNEVILKSKGKHIDIVGWKSKVKTGKQQNSNKSALSYYLPWDFGEENCVSRHGTPGPTGSHSPVGECGFFTPGGHHGYHAIDFATSLSSDDNVRASAAGVVSFSGISGSLSSGYGRLVIIRHSDGTRTYYAHNKTLLVSQGQSVQKGQVIALEGTTGGSTGDHIHFEWRAAGGNASTPGSFVDAGQPRQNFIYRSQNSFGSQADTQAPTTAISASGGNTQSGDFTANYNDSDNVAVTRRFYQALEQYGTNWYANRGNGFFNDNFNVLYSGYTYGEGNWSINNGHLRQSNTASDNTKLNTFLSQNSGLPYLYEFSAKTISTSGPRKFGIHIMADNPDQSQRGNSYLIWFSGEDNKVRIYETVNNQLNFRAIDDVTLDNKWANYKITYSPAFGVIEVFKNNKSILKWTDTSPIKNGSTISLRTNKTIMEFDDLKVYKFRADASTLITAGSGITKDIRRQNGKIKSLVRDAAGNWSQPGNLDVTISSLTKQNSLIKDDTYLESNIQVYPNPTNGNDIKLTNLSSYNSPISISIIDITGRVITSVRENIEETENQEIDLSSYFIPLTNGNYFIRVKDDRSSKTISVIKR</sequence>
<comment type="caution">
    <text evidence="6">The sequence shown here is derived from an EMBL/GenBank/DDBJ whole genome shotgun (WGS) entry which is preliminary data.</text>
</comment>
<dbReference type="InterPro" id="IPR016047">
    <property type="entry name" value="M23ase_b-sheet_dom"/>
</dbReference>
<evidence type="ECO:0000256" key="1">
    <source>
        <dbReference type="ARBA" id="ARBA00022729"/>
    </source>
</evidence>
<feature type="domain" description="Secretion system C-terminal sorting" evidence="5">
    <location>
        <begin position="725"/>
        <end position="800"/>
    </location>
</feature>
<evidence type="ECO:0000313" key="6">
    <source>
        <dbReference type="EMBL" id="GAA0725716.1"/>
    </source>
</evidence>
<feature type="domain" description="M23ase beta-sheet core" evidence="4">
    <location>
        <begin position="301"/>
        <end position="393"/>
    </location>
</feature>
<reference evidence="6 7" key="1">
    <citation type="journal article" date="2019" name="Int. J. Syst. Evol. Microbiol.">
        <title>The Global Catalogue of Microorganisms (GCM) 10K type strain sequencing project: providing services to taxonomists for standard genome sequencing and annotation.</title>
        <authorList>
            <consortium name="The Broad Institute Genomics Platform"/>
            <consortium name="The Broad Institute Genome Sequencing Center for Infectious Disease"/>
            <person name="Wu L."/>
            <person name="Ma J."/>
        </authorList>
    </citation>
    <scope>NUCLEOTIDE SEQUENCE [LARGE SCALE GENOMIC DNA]</scope>
    <source>
        <strain evidence="6 7">JCM 15974</strain>
    </source>
</reference>
<dbReference type="PANTHER" id="PTHR21666:SF270">
    <property type="entry name" value="MUREIN HYDROLASE ACTIVATOR ENVC"/>
    <property type="match status" value="1"/>
</dbReference>
<keyword evidence="1 3" id="KW-0732">Signal</keyword>
<dbReference type="Proteomes" id="UP001501758">
    <property type="component" value="Unassembled WGS sequence"/>
</dbReference>
<dbReference type="InterPro" id="IPR026444">
    <property type="entry name" value="Secre_tail"/>
</dbReference>
<protein>
    <recommendedName>
        <fullName evidence="8">Por secretion system C-terminal sorting domain-containing protein</fullName>
    </recommendedName>
</protein>
<dbReference type="PANTHER" id="PTHR21666">
    <property type="entry name" value="PEPTIDASE-RELATED"/>
    <property type="match status" value="1"/>
</dbReference>
<dbReference type="Gene3D" id="2.60.120.560">
    <property type="entry name" value="Exo-inulinase, domain 1"/>
    <property type="match status" value="1"/>
</dbReference>
<evidence type="ECO:0000313" key="7">
    <source>
        <dbReference type="Proteomes" id="UP001501758"/>
    </source>
</evidence>
<feature type="signal peptide" evidence="3">
    <location>
        <begin position="1"/>
        <end position="21"/>
    </location>
</feature>
<dbReference type="EMBL" id="BAAAGE010000003">
    <property type="protein sequence ID" value="GAA0725716.1"/>
    <property type="molecule type" value="Genomic_DNA"/>
</dbReference>
<dbReference type="SUPFAM" id="SSF51261">
    <property type="entry name" value="Duplicated hybrid motif"/>
    <property type="match status" value="1"/>
</dbReference>
<dbReference type="NCBIfam" id="TIGR04183">
    <property type="entry name" value="Por_Secre_tail"/>
    <property type="match status" value="1"/>
</dbReference>
<dbReference type="CDD" id="cd12797">
    <property type="entry name" value="M23_peptidase"/>
    <property type="match status" value="1"/>
</dbReference>
<dbReference type="RefSeq" id="WP_343913253.1">
    <property type="nucleotide sequence ID" value="NZ_BAAAGE010000003.1"/>
</dbReference>
<dbReference type="Pfam" id="PF18962">
    <property type="entry name" value="Por_Secre_tail"/>
    <property type="match status" value="1"/>
</dbReference>
<evidence type="ECO:0008006" key="8">
    <source>
        <dbReference type="Google" id="ProtNLM"/>
    </source>
</evidence>
<dbReference type="Pfam" id="PF01551">
    <property type="entry name" value="Peptidase_M23"/>
    <property type="match status" value="1"/>
</dbReference>
<evidence type="ECO:0000259" key="4">
    <source>
        <dbReference type="Pfam" id="PF01551"/>
    </source>
</evidence>
<dbReference type="SUPFAM" id="SSF82171">
    <property type="entry name" value="DPP6 N-terminal domain-like"/>
    <property type="match status" value="1"/>
</dbReference>
<evidence type="ECO:0000256" key="2">
    <source>
        <dbReference type="SAM" id="MobiDB-lite"/>
    </source>
</evidence>
<evidence type="ECO:0000259" key="5">
    <source>
        <dbReference type="Pfam" id="PF18962"/>
    </source>
</evidence>
<dbReference type="InterPro" id="IPR011055">
    <property type="entry name" value="Dup_hybrid_motif"/>
</dbReference>
<accession>A0ABN1J1A7</accession>
<name>A0ABN1J1A7_9FLAO</name>